<dbReference type="PANTHER" id="PTHR43689">
    <property type="entry name" value="HYDROLASE"/>
    <property type="match status" value="1"/>
</dbReference>
<dbReference type="Proteomes" id="UP001162740">
    <property type="component" value="Chromosome"/>
</dbReference>
<dbReference type="InterPro" id="IPR029058">
    <property type="entry name" value="AB_hydrolase_fold"/>
</dbReference>
<gene>
    <name evidence="2" type="ORF">KUM34_005180</name>
</gene>
<reference evidence="2 3" key="1">
    <citation type="journal article" date="2021" name="Front. Microbiol.">
        <title>Bacterial Transformation of Aromatic Monomers in Softwood Black Liquor.</title>
        <authorList>
            <person name="Navas L.E."/>
            <person name="Dexter G."/>
            <person name="Liu J."/>
            <person name="Levy-Booth D."/>
            <person name="Cho M."/>
            <person name="Jang S.K."/>
            <person name="Mansfield S.D."/>
            <person name="Renneckar S."/>
            <person name="Mohn W.W."/>
            <person name="Eltis L.D."/>
        </authorList>
    </citation>
    <scope>NUCLEOTIDE SEQUENCE [LARGE SCALE GENOMIC DNA]</scope>
    <source>
        <strain evidence="2 3">GD02</strain>
    </source>
</reference>
<name>A0AA46WYW6_RHORH</name>
<protein>
    <submittedName>
        <fullName evidence="2">Alpha/beta hydrolase</fullName>
    </submittedName>
</protein>
<dbReference type="EMBL" id="CP083974">
    <property type="protein sequence ID" value="UZF46077.1"/>
    <property type="molecule type" value="Genomic_DNA"/>
</dbReference>
<accession>A0AA46WYW6</accession>
<proteinExistence type="predicted"/>
<organism evidence="2 3">
    <name type="scientific">Rhodococcus rhodochrous</name>
    <dbReference type="NCBI Taxonomy" id="1829"/>
    <lineage>
        <taxon>Bacteria</taxon>
        <taxon>Bacillati</taxon>
        <taxon>Actinomycetota</taxon>
        <taxon>Actinomycetes</taxon>
        <taxon>Mycobacteriales</taxon>
        <taxon>Nocardiaceae</taxon>
        <taxon>Rhodococcus</taxon>
    </lineage>
</organism>
<keyword evidence="2" id="KW-0378">Hydrolase</keyword>
<dbReference type="AlphaFoldDB" id="A0AA46WYW6"/>
<dbReference type="GO" id="GO:0016787">
    <property type="term" value="F:hydrolase activity"/>
    <property type="evidence" value="ECO:0007669"/>
    <property type="project" value="UniProtKB-KW"/>
</dbReference>
<feature type="domain" description="AB hydrolase-1" evidence="1">
    <location>
        <begin position="50"/>
        <end position="284"/>
    </location>
</feature>
<evidence type="ECO:0000313" key="2">
    <source>
        <dbReference type="EMBL" id="UZF46077.1"/>
    </source>
</evidence>
<evidence type="ECO:0000313" key="3">
    <source>
        <dbReference type="Proteomes" id="UP001162740"/>
    </source>
</evidence>
<dbReference type="RefSeq" id="WP_106200543.1">
    <property type="nucleotide sequence ID" value="NZ_CBJNPB010000008.1"/>
</dbReference>
<dbReference type="Pfam" id="PF12697">
    <property type="entry name" value="Abhydrolase_6"/>
    <property type="match status" value="1"/>
</dbReference>
<sequence>MTAAAYAEFLPENYRSARREPESTWWEWRGRRVHIARDRRPDAPVRVMGIHGAGGHSAALWSFACLAADDDVDILFPDMPVYGRTVEPHPSQVRYCDWIDLLCDLVAAERADDPRPLVLFGASMGGMMAYEVAARTGQVAAVVATCLLDPGDPQGRVAAARWGFAGKVAPSLLPPVARVAGDLRLPIRWLVRMNRMSNDPDLTRMCESDPLGGGVRIPLGFLADWFTYPHAAPEDFTAAPVTLVHPAADRWTPPEPSLRFLDRISAPTQAVLLENCGHWPIEEPGLTRLIATTRAVITGVAAQG</sequence>
<evidence type="ECO:0000259" key="1">
    <source>
        <dbReference type="Pfam" id="PF12697"/>
    </source>
</evidence>
<dbReference type="InterPro" id="IPR000073">
    <property type="entry name" value="AB_hydrolase_1"/>
</dbReference>
<dbReference type="Gene3D" id="3.40.50.1820">
    <property type="entry name" value="alpha/beta hydrolase"/>
    <property type="match status" value="1"/>
</dbReference>
<dbReference type="SUPFAM" id="SSF53474">
    <property type="entry name" value="alpha/beta-Hydrolases"/>
    <property type="match status" value="1"/>
</dbReference>
<dbReference type="PANTHER" id="PTHR43689:SF8">
    <property type="entry name" value="ALPHA_BETA-HYDROLASES SUPERFAMILY PROTEIN"/>
    <property type="match status" value="1"/>
</dbReference>